<dbReference type="InterPro" id="IPR036188">
    <property type="entry name" value="FAD/NAD-bd_sf"/>
</dbReference>
<dbReference type="AlphaFoldDB" id="A0AAD7UDS5"/>
<feature type="domain" description="Amine oxidase" evidence="5">
    <location>
        <begin position="11"/>
        <end position="426"/>
    </location>
</feature>
<dbReference type="EC" id="1.4.3.-" evidence="4"/>
<keyword evidence="2 4" id="KW-0560">Oxidoreductase</keyword>
<sequence>MDVVVVGGGAAGLACVRELRGVSCVLLEARRELGGRVRSFEDAPAHDAGAAWVHGTSDSPLAKEAQARGVALAEVCASNPWCDPQAWRGVATVWRPGGERVRDAELRAAASEWANAVESLSEVTDANAAFGPALRVSPLAAMHGSLVELWMGASLDDLQLREFAQDDVAWGDHPGPHALPAGGMGRVLSALITEATKVAVLGARVDRIKTRDGAVDVDYVVDGRRSRVRARCVVVTLPLGVLQRNDVVFDPPLPAAKRGAIDRLGFGAYAKILLFWRDRWWPSHSSFLVCLDDDDAVAFVLVDHAWSLKNKDAEPLLEATVAGDKARVMDALPEAECVAQVLACLRRTFGVVFPDPVKTIVTRWTQDPHARGAYSYWRRGAEDTDVDTLAQPLDPLFFAGEATSVEYQGSLTGALETGLRVASEVLGSLRGGAAAASPKLPMKS</sequence>
<evidence type="ECO:0000313" key="7">
    <source>
        <dbReference type="Proteomes" id="UP001230188"/>
    </source>
</evidence>
<comment type="cofactor">
    <cofactor evidence="1 4">
        <name>FAD</name>
        <dbReference type="ChEBI" id="CHEBI:57692"/>
    </cofactor>
</comment>
<dbReference type="Proteomes" id="UP001230188">
    <property type="component" value="Unassembled WGS sequence"/>
</dbReference>
<dbReference type="InterPro" id="IPR050281">
    <property type="entry name" value="Flavin_monoamine_oxidase"/>
</dbReference>
<dbReference type="PRINTS" id="PR00757">
    <property type="entry name" value="AMINEOXDASEF"/>
</dbReference>
<dbReference type="GO" id="GO:0016491">
    <property type="term" value="F:oxidoreductase activity"/>
    <property type="evidence" value="ECO:0007669"/>
    <property type="project" value="UniProtKB-KW"/>
</dbReference>
<keyword evidence="4" id="KW-0285">Flavoprotein</keyword>
<feature type="binding site" evidence="3">
    <location>
        <begin position="28"/>
        <end position="29"/>
    </location>
    <ligand>
        <name>FAD</name>
        <dbReference type="ChEBI" id="CHEBI:57692"/>
    </ligand>
</feature>
<reference evidence="6" key="1">
    <citation type="submission" date="2023-01" db="EMBL/GenBank/DDBJ databases">
        <title>Metagenome sequencing of chrysophaentin producing Chrysophaeum taylorii.</title>
        <authorList>
            <person name="Davison J."/>
            <person name="Bewley C."/>
        </authorList>
    </citation>
    <scope>NUCLEOTIDE SEQUENCE</scope>
    <source>
        <strain evidence="6">NIES-1699</strain>
    </source>
</reference>
<dbReference type="PANTHER" id="PTHR10742">
    <property type="entry name" value="FLAVIN MONOAMINE OXIDASE"/>
    <property type="match status" value="1"/>
</dbReference>
<evidence type="ECO:0000256" key="1">
    <source>
        <dbReference type="ARBA" id="ARBA00001974"/>
    </source>
</evidence>
<dbReference type="SUPFAM" id="SSF51905">
    <property type="entry name" value="FAD/NAD(P)-binding domain"/>
    <property type="match status" value="1"/>
</dbReference>
<evidence type="ECO:0000256" key="4">
    <source>
        <dbReference type="RuleBase" id="RU362067"/>
    </source>
</evidence>
<keyword evidence="7" id="KW-1185">Reference proteome</keyword>
<evidence type="ECO:0000313" key="6">
    <source>
        <dbReference type="EMBL" id="KAJ8603327.1"/>
    </source>
</evidence>
<dbReference type="EMBL" id="JAQMWT010000357">
    <property type="protein sequence ID" value="KAJ8603327.1"/>
    <property type="molecule type" value="Genomic_DNA"/>
</dbReference>
<protein>
    <recommendedName>
        <fullName evidence="4">Amine oxidase</fullName>
        <ecNumber evidence="4">1.4.3.-</ecNumber>
    </recommendedName>
</protein>
<evidence type="ECO:0000256" key="2">
    <source>
        <dbReference type="ARBA" id="ARBA00023002"/>
    </source>
</evidence>
<dbReference type="InterPro" id="IPR001613">
    <property type="entry name" value="Flavin_amine_oxidase"/>
</dbReference>
<comment type="caution">
    <text evidence="6">The sequence shown here is derived from an EMBL/GenBank/DDBJ whole genome shotgun (WGS) entry which is preliminary data.</text>
</comment>
<dbReference type="Pfam" id="PF01593">
    <property type="entry name" value="Amino_oxidase"/>
    <property type="match status" value="1"/>
</dbReference>
<keyword evidence="4" id="KW-0274">FAD</keyword>
<dbReference type="InterPro" id="IPR002937">
    <property type="entry name" value="Amino_oxidase"/>
</dbReference>
<evidence type="ECO:0000256" key="3">
    <source>
        <dbReference type="PIRSR" id="PIRSR601613-1"/>
    </source>
</evidence>
<organism evidence="6 7">
    <name type="scientific">Chrysophaeum taylorii</name>
    <dbReference type="NCBI Taxonomy" id="2483200"/>
    <lineage>
        <taxon>Eukaryota</taxon>
        <taxon>Sar</taxon>
        <taxon>Stramenopiles</taxon>
        <taxon>Ochrophyta</taxon>
        <taxon>Pelagophyceae</taxon>
        <taxon>Pelagomonadales</taxon>
        <taxon>Pelagomonadaceae</taxon>
        <taxon>Chrysophaeum</taxon>
    </lineage>
</organism>
<comment type="similarity">
    <text evidence="4">Belongs to the flavin monoamine oxidase family.</text>
</comment>
<dbReference type="Gene3D" id="3.50.50.60">
    <property type="entry name" value="FAD/NAD(P)-binding domain"/>
    <property type="match status" value="1"/>
</dbReference>
<evidence type="ECO:0000259" key="5">
    <source>
        <dbReference type="Pfam" id="PF01593"/>
    </source>
</evidence>
<name>A0AAD7UDS5_9STRA</name>
<proteinExistence type="inferred from homology"/>
<feature type="binding site" evidence="3">
    <location>
        <position position="205"/>
    </location>
    <ligand>
        <name>FAD</name>
        <dbReference type="ChEBI" id="CHEBI:57692"/>
    </ligand>
</feature>
<dbReference type="PANTHER" id="PTHR10742:SF410">
    <property type="entry name" value="LYSINE-SPECIFIC HISTONE DEMETHYLASE 2"/>
    <property type="match status" value="1"/>
</dbReference>
<gene>
    <name evidence="6" type="ORF">CTAYLR_009036</name>
</gene>
<dbReference type="Gene3D" id="3.90.660.10">
    <property type="match status" value="1"/>
</dbReference>
<dbReference type="SUPFAM" id="SSF54373">
    <property type="entry name" value="FAD-linked reductases, C-terminal domain"/>
    <property type="match status" value="1"/>
</dbReference>
<accession>A0AAD7UDS5</accession>